<dbReference type="OrthoDB" id="123525at2"/>
<reference evidence="3 4" key="1">
    <citation type="submission" date="2017-04" db="EMBL/GenBank/DDBJ databases">
        <authorList>
            <person name="Afonso C.L."/>
            <person name="Miller P.J."/>
            <person name="Scott M.A."/>
            <person name="Spackman E."/>
            <person name="Goraichik I."/>
            <person name="Dimitrov K.M."/>
            <person name="Suarez D.L."/>
            <person name="Swayne D.E."/>
        </authorList>
    </citation>
    <scope>NUCLEOTIDE SEQUENCE [LARGE SCALE GENOMIC DNA]</scope>
    <source>
        <strain evidence="3 4">CGMCC 1.10972</strain>
    </source>
</reference>
<gene>
    <name evidence="3" type="ORF">SAMN06297251_10439</name>
</gene>
<protein>
    <submittedName>
        <fullName evidence="3">Bifunctional DNA primase/polymerase, N-terminal</fullName>
    </submittedName>
</protein>
<feature type="domain" description="DNA primase/polymerase bifunctional N-terminal" evidence="2">
    <location>
        <begin position="134"/>
        <end position="312"/>
    </location>
</feature>
<evidence type="ECO:0000313" key="3">
    <source>
        <dbReference type="EMBL" id="SMC57077.1"/>
    </source>
</evidence>
<dbReference type="InterPro" id="IPR015330">
    <property type="entry name" value="DNA_primase/pol_bifunc_N"/>
</dbReference>
<evidence type="ECO:0000259" key="2">
    <source>
        <dbReference type="SMART" id="SM00943"/>
    </source>
</evidence>
<feature type="compositionally biased region" description="Basic and acidic residues" evidence="1">
    <location>
        <begin position="783"/>
        <end position="800"/>
    </location>
</feature>
<feature type="region of interest" description="Disordered" evidence="1">
    <location>
        <begin position="1055"/>
        <end position="1074"/>
    </location>
</feature>
<proteinExistence type="predicted"/>
<dbReference type="SUPFAM" id="SSF56747">
    <property type="entry name" value="Prim-pol domain"/>
    <property type="match status" value="1"/>
</dbReference>
<feature type="region of interest" description="Disordered" evidence="1">
    <location>
        <begin position="779"/>
        <end position="800"/>
    </location>
</feature>
<dbReference type="EMBL" id="FWXR01000004">
    <property type="protein sequence ID" value="SMC57077.1"/>
    <property type="molecule type" value="Genomic_DNA"/>
</dbReference>
<accession>A0A1W2A8T6</accession>
<name>A0A1W2A8T6_9HYPH</name>
<dbReference type="Proteomes" id="UP000192656">
    <property type="component" value="Unassembled WGS sequence"/>
</dbReference>
<dbReference type="SMART" id="SM00943">
    <property type="entry name" value="Prim-Pol"/>
    <property type="match status" value="1"/>
</dbReference>
<keyword evidence="4" id="KW-1185">Reference proteome</keyword>
<organism evidence="3 4">
    <name type="scientific">Fulvimarina manganoxydans</name>
    <dbReference type="NCBI Taxonomy" id="937218"/>
    <lineage>
        <taxon>Bacteria</taxon>
        <taxon>Pseudomonadati</taxon>
        <taxon>Pseudomonadota</taxon>
        <taxon>Alphaproteobacteria</taxon>
        <taxon>Hyphomicrobiales</taxon>
        <taxon>Aurantimonadaceae</taxon>
        <taxon>Fulvimarina</taxon>
    </lineage>
</organism>
<evidence type="ECO:0000313" key="4">
    <source>
        <dbReference type="Proteomes" id="UP000192656"/>
    </source>
</evidence>
<evidence type="ECO:0000256" key="1">
    <source>
        <dbReference type="SAM" id="MobiDB-lite"/>
    </source>
</evidence>
<sequence>MTDSPLSDLANDFLKLAEQQDAEYSRPRVAAPPLEPEPIAEVDDYVDPDGTLAAFQRSFPGDFELPVSAPVAPAREPVAAPAPEPKPARLQAGKRTWYAPEDADLYRGADFSALIGEEIVSTRLGEVLFGKFGPMIAERGWAVIPQEQNGRMPAKVDGERLKWSTYQDVGPDLETVERWSRQAIGMNAAIILGKASANCFAIDVDVTDEMLSWAIQSAADECLGRTPLVRVGNYPKAAIFFRVEHPEDLPANRSVRLLEEDGETVSPHLVEILGQGKLLTVNGRHHKTGDRFSWMRGASPSTHGPEAAPLVTPAQIERFLSEVEKIRGFERKGGAASGGLVEMSWSSSNGVEVPNFSTPRDADWTERDGLVRDGRDAFLLHLTGLICRANPAACQTGEGRERLMTASREEFGRRAEVSGRWSGSRLATSIKDKIERTAGKVSRGEMTAIVPHRERKSFSTAKEMKGVSFSTLSDDTLPVVLPDAGEESIRISAQMKEFFANFFGATAQHHLDLATLPEGAEAPIAPLAILKSPVGTGKTTSLLDSISSEEFVRLFADMPEEFRKTTLLLVPTHDLAVEVVVKAQAAGLKTKHLFGLQDERSGCFMHAKQKALSAMGLSGAGLCRATVHKSGTLKPGERTTEDVFCRHNPEDDNSNPDDWCQAKLDRQNLLEYDLVVSVHSYVAVNAPKLMKEVAAVVIDESVWDKLCHVITFSRSVLRGPRKPPYMTKTEKLAVFGRDNPSADEVDGWVRERFDDRDRLVAFVEECWKRGRDPAKGIALGADRIPDAEEDHEREKREKSAKVRQDCLASALLVASRAASRNATITPATSNAEIERLAGETPGRNVGEEAKLWRLLTERVERYLAAVSVPNDGSVPMPSGLDRRIAPLAGDRVRLSWLSQYPFGHLPTLLLDASADEKVVTAVFGREPHVEEITADQRMWTKVLTGSTFTKSQILDRESDAAPKRREKRATRKMLRQLIAQTAAEHGAGRILVTCPKAVEAMLERHWRRPANVDILHFGALRGKDWAKQHRACIVLGAMYPDRITVDGMTAALTPEDEDLETPLDPRGDGDSPDGAVVYRARTLRMRDGRTMDIETQEYSGEYSSRLLRMIRDEEIVQALGRLRATYRSDMPHLYIVGSCVPEGTIVDEVEPLVDHIRDRGRLLSHADGIADESRATNTGVWKRFLRAVDGDEALAAAFHHLETGTGTRILVAGWVADDDVRSIAADRGARILRTAARSPTGKPPVAVPKPANALLEAVLAQRAADCAAQGSPTAPVPEPERKTAAMAAADEWEDDFKVPELPPDIPF</sequence>
<dbReference type="Pfam" id="PF09250">
    <property type="entry name" value="Prim-Pol"/>
    <property type="match status" value="1"/>
</dbReference>